<evidence type="ECO:0000256" key="1">
    <source>
        <dbReference type="SAM" id="MobiDB-lite"/>
    </source>
</evidence>
<sequence length="99" mass="11660">RGEKAKNLVVNKKSGESKRFSSEENKKHGEEETYILSLPIVKRMHFKYQSRQKLNQAIRRDLVDLKHKESTIDFKGWTTITGMMKSTNHLDNRLKLTEE</sequence>
<comment type="caution">
    <text evidence="2">The sequence shown here is derived from an EMBL/GenBank/DDBJ whole genome shotgun (WGS) entry which is preliminary data.</text>
</comment>
<reference evidence="2" key="1">
    <citation type="submission" date="2021-06" db="EMBL/GenBank/DDBJ databases">
        <authorList>
            <person name="Kallberg Y."/>
            <person name="Tangrot J."/>
            <person name="Rosling A."/>
        </authorList>
    </citation>
    <scope>NUCLEOTIDE SEQUENCE</scope>
    <source>
        <strain evidence="2">IN212</strain>
    </source>
</reference>
<organism evidence="2 3">
    <name type="scientific">Racocetra fulgida</name>
    <dbReference type="NCBI Taxonomy" id="60492"/>
    <lineage>
        <taxon>Eukaryota</taxon>
        <taxon>Fungi</taxon>
        <taxon>Fungi incertae sedis</taxon>
        <taxon>Mucoromycota</taxon>
        <taxon>Glomeromycotina</taxon>
        <taxon>Glomeromycetes</taxon>
        <taxon>Diversisporales</taxon>
        <taxon>Gigasporaceae</taxon>
        <taxon>Racocetra</taxon>
    </lineage>
</organism>
<evidence type="ECO:0000313" key="3">
    <source>
        <dbReference type="Proteomes" id="UP000789396"/>
    </source>
</evidence>
<protein>
    <submittedName>
        <fullName evidence="2">14704_t:CDS:1</fullName>
    </submittedName>
</protein>
<dbReference type="EMBL" id="CAJVPZ010051760">
    <property type="protein sequence ID" value="CAG8779582.1"/>
    <property type="molecule type" value="Genomic_DNA"/>
</dbReference>
<dbReference type="OrthoDB" id="2421874at2759"/>
<dbReference type="AlphaFoldDB" id="A0A9N9NWM5"/>
<feature type="region of interest" description="Disordered" evidence="1">
    <location>
        <begin position="1"/>
        <end position="28"/>
    </location>
</feature>
<proteinExistence type="predicted"/>
<dbReference type="Proteomes" id="UP000789396">
    <property type="component" value="Unassembled WGS sequence"/>
</dbReference>
<keyword evidence="3" id="KW-1185">Reference proteome</keyword>
<name>A0A9N9NWM5_9GLOM</name>
<gene>
    <name evidence="2" type="ORF">RFULGI_LOCUS15693</name>
</gene>
<feature type="compositionally biased region" description="Basic and acidic residues" evidence="1">
    <location>
        <begin position="13"/>
        <end position="28"/>
    </location>
</feature>
<accession>A0A9N9NWM5</accession>
<evidence type="ECO:0000313" key="2">
    <source>
        <dbReference type="EMBL" id="CAG8779582.1"/>
    </source>
</evidence>
<feature type="non-terminal residue" evidence="2">
    <location>
        <position position="1"/>
    </location>
</feature>
<feature type="non-terminal residue" evidence="2">
    <location>
        <position position="99"/>
    </location>
</feature>